<accession>A0A830BAM1</accession>
<evidence type="ECO:0000259" key="1">
    <source>
        <dbReference type="PROSITE" id="PS51186"/>
    </source>
</evidence>
<organism evidence="2 3">
    <name type="scientific">Phtheirospermum japonicum</name>
    <dbReference type="NCBI Taxonomy" id="374723"/>
    <lineage>
        <taxon>Eukaryota</taxon>
        <taxon>Viridiplantae</taxon>
        <taxon>Streptophyta</taxon>
        <taxon>Embryophyta</taxon>
        <taxon>Tracheophyta</taxon>
        <taxon>Spermatophyta</taxon>
        <taxon>Magnoliopsida</taxon>
        <taxon>eudicotyledons</taxon>
        <taxon>Gunneridae</taxon>
        <taxon>Pentapetalae</taxon>
        <taxon>asterids</taxon>
        <taxon>lamiids</taxon>
        <taxon>Lamiales</taxon>
        <taxon>Orobanchaceae</taxon>
        <taxon>Orobanchaceae incertae sedis</taxon>
        <taxon>Phtheirospermum</taxon>
    </lineage>
</organism>
<evidence type="ECO:0000313" key="3">
    <source>
        <dbReference type="Proteomes" id="UP000653305"/>
    </source>
</evidence>
<dbReference type="OrthoDB" id="630895at2759"/>
<comment type="caution">
    <text evidence="2">The sequence shown here is derived from an EMBL/GenBank/DDBJ whole genome shotgun (WGS) entry which is preliminary data.</text>
</comment>
<keyword evidence="3" id="KW-1185">Reference proteome</keyword>
<dbReference type="PANTHER" id="PTHR46067:SF27">
    <property type="entry name" value="ACYL-COA N-ACYLTRANSFERASES (NAT) SUPERFAMILY PROTEIN"/>
    <property type="match status" value="1"/>
</dbReference>
<dbReference type="GO" id="GO:0016747">
    <property type="term" value="F:acyltransferase activity, transferring groups other than amino-acyl groups"/>
    <property type="evidence" value="ECO:0007669"/>
    <property type="project" value="InterPro"/>
</dbReference>
<dbReference type="EMBL" id="BMAC01000076">
    <property type="protein sequence ID" value="GFP84046.1"/>
    <property type="molecule type" value="Genomic_DNA"/>
</dbReference>
<feature type="domain" description="N-acetyltransferase" evidence="1">
    <location>
        <begin position="1"/>
        <end position="107"/>
    </location>
</feature>
<name>A0A830BAM1_9LAMI</name>
<gene>
    <name evidence="2" type="ORF">PHJA_000548200</name>
</gene>
<keyword evidence="2" id="KW-0808">Transferase</keyword>
<dbReference type="InterPro" id="IPR000182">
    <property type="entry name" value="GNAT_dom"/>
</dbReference>
<dbReference type="Gene3D" id="3.40.630.30">
    <property type="match status" value="1"/>
</dbReference>
<sequence>MPHPWYRAICVDNRAVGSISVTPNSSNDRCRAELGYVLAYEHWGKGIATNAVKFVVSSIFQEWPYLERLEAYVDVSNKGSQRVLEKAGFLKEGILRKYKVVKGICRDTVVFSFVSSDQHLDS</sequence>
<reference evidence="2" key="1">
    <citation type="submission" date="2020-07" db="EMBL/GenBank/DDBJ databases">
        <title>Ethylene signaling mediates host invasion by parasitic plants.</title>
        <authorList>
            <person name="Yoshida S."/>
        </authorList>
    </citation>
    <scope>NUCLEOTIDE SEQUENCE</scope>
    <source>
        <strain evidence="2">Okayama</strain>
    </source>
</reference>
<dbReference type="Pfam" id="PF13302">
    <property type="entry name" value="Acetyltransf_3"/>
    <property type="match status" value="1"/>
</dbReference>
<dbReference type="InterPro" id="IPR016181">
    <property type="entry name" value="Acyl_CoA_acyltransferase"/>
</dbReference>
<dbReference type="PROSITE" id="PS51186">
    <property type="entry name" value="GNAT"/>
    <property type="match status" value="1"/>
</dbReference>
<dbReference type="PANTHER" id="PTHR46067">
    <property type="entry name" value="ACYL-COA N-ACYLTRANSFERASES (NAT) SUPERFAMILY PROTEIN"/>
    <property type="match status" value="1"/>
</dbReference>
<protein>
    <submittedName>
        <fullName evidence="2">Putative ribosomal-protein-alanine acetyltransferase</fullName>
    </submittedName>
</protein>
<evidence type="ECO:0000313" key="2">
    <source>
        <dbReference type="EMBL" id="GFP84046.1"/>
    </source>
</evidence>
<proteinExistence type="predicted"/>
<dbReference type="AlphaFoldDB" id="A0A830BAM1"/>
<dbReference type="SUPFAM" id="SSF55729">
    <property type="entry name" value="Acyl-CoA N-acyltransferases (Nat)"/>
    <property type="match status" value="1"/>
</dbReference>
<dbReference type="Proteomes" id="UP000653305">
    <property type="component" value="Unassembled WGS sequence"/>
</dbReference>